<organism evidence="8 9">
    <name type="scientific">Fictibacillus arsenicus</name>
    <dbReference type="NCBI Taxonomy" id="255247"/>
    <lineage>
        <taxon>Bacteria</taxon>
        <taxon>Bacillati</taxon>
        <taxon>Bacillota</taxon>
        <taxon>Bacilli</taxon>
        <taxon>Bacillales</taxon>
        <taxon>Fictibacillaceae</taxon>
        <taxon>Fictibacillus</taxon>
    </lineage>
</organism>
<feature type="domain" description="HTH araC/xylS-type" evidence="7">
    <location>
        <begin position="80"/>
        <end position="178"/>
    </location>
</feature>
<dbReference type="RefSeq" id="WP_077363754.1">
    <property type="nucleotide sequence ID" value="NZ_MQMF01000002.1"/>
</dbReference>
<keyword evidence="2" id="KW-0808">Transferase</keyword>
<dbReference type="InterPro" id="IPR009057">
    <property type="entry name" value="Homeodomain-like_sf"/>
</dbReference>
<dbReference type="Proteomes" id="UP000188597">
    <property type="component" value="Unassembled WGS sequence"/>
</dbReference>
<accession>A0A1V3G9T1</accession>
<evidence type="ECO:0000313" key="8">
    <source>
        <dbReference type="EMBL" id="OOE13171.1"/>
    </source>
</evidence>
<evidence type="ECO:0000259" key="7">
    <source>
        <dbReference type="PROSITE" id="PS01124"/>
    </source>
</evidence>
<dbReference type="PIRSF" id="PIRSF000408">
    <property type="entry name" value="Alkyltransferas_AdaA"/>
    <property type="match status" value="1"/>
</dbReference>
<name>A0A1V3G9T1_9BACL</name>
<dbReference type="GO" id="GO:0032259">
    <property type="term" value="P:methylation"/>
    <property type="evidence" value="ECO:0007669"/>
    <property type="project" value="UniProtKB-KW"/>
</dbReference>
<dbReference type="EMBL" id="MQMF01000002">
    <property type="protein sequence ID" value="OOE13171.1"/>
    <property type="molecule type" value="Genomic_DNA"/>
</dbReference>
<proteinExistence type="predicted"/>
<comment type="caution">
    <text evidence="8">The sequence shown here is derived from an EMBL/GenBank/DDBJ whole genome shotgun (WGS) entry which is preliminary data.</text>
</comment>
<dbReference type="AlphaFoldDB" id="A0A1V3G9T1"/>
<evidence type="ECO:0000256" key="5">
    <source>
        <dbReference type="ARBA" id="ARBA00023159"/>
    </source>
</evidence>
<keyword evidence="2" id="KW-0489">Methyltransferase</keyword>
<dbReference type="InterPro" id="IPR004026">
    <property type="entry name" value="Ada_DNA_repair_Zn-bd"/>
</dbReference>
<keyword evidence="5" id="KW-0010">Activator</keyword>
<dbReference type="Pfam" id="PF12833">
    <property type="entry name" value="HTH_18"/>
    <property type="match status" value="1"/>
</dbReference>
<sequence>MSFDEKWNKIMECDRSYDGLFYTAVKSTKIFCRPSCRSRKPKKVNVTFYETISECIEAGYRACKRCQPEIEHCPQIDLVRKAAGFMVNHLNEKIVLQDIAEHIGVSPFYLERLFKEEMKETPREYLEKIRIHKAAFLLKNSYRTNLEICYEAGFRSPSNFYKAFRRVENCSPSYYRKSFRIKES</sequence>
<dbReference type="GO" id="GO:0008270">
    <property type="term" value="F:zinc ion binding"/>
    <property type="evidence" value="ECO:0007669"/>
    <property type="project" value="InterPro"/>
</dbReference>
<dbReference type="SMART" id="SM00342">
    <property type="entry name" value="HTH_ARAC"/>
    <property type="match status" value="1"/>
</dbReference>
<protein>
    <submittedName>
        <fullName evidence="8">Adenosine deaminase</fullName>
    </submittedName>
</protein>
<dbReference type="InterPro" id="IPR018060">
    <property type="entry name" value="HTH_AraC"/>
</dbReference>
<dbReference type="InterPro" id="IPR016220">
    <property type="entry name" value="Me-P-triester_DNA_alkyl-Trfase"/>
</dbReference>
<dbReference type="PANTHER" id="PTHR43280:SF2">
    <property type="entry name" value="HTH-TYPE TRANSCRIPTIONAL REGULATOR EXSA"/>
    <property type="match status" value="1"/>
</dbReference>
<evidence type="ECO:0000256" key="2">
    <source>
        <dbReference type="ARBA" id="ARBA00022603"/>
    </source>
</evidence>
<dbReference type="SUPFAM" id="SSF57884">
    <property type="entry name" value="Ada DNA repair protein, N-terminal domain (N-Ada 10)"/>
    <property type="match status" value="1"/>
</dbReference>
<reference evidence="8 9" key="1">
    <citation type="submission" date="2016-11" db="EMBL/GenBank/DDBJ databases">
        <authorList>
            <person name="Jaros S."/>
            <person name="Januszkiewicz K."/>
            <person name="Wedrychowicz H."/>
        </authorList>
    </citation>
    <scope>NUCLEOTIDE SEQUENCE [LARGE SCALE GENOMIC DNA]</scope>
    <source>
        <strain evidence="8 9">Con a/3</strain>
    </source>
</reference>
<evidence type="ECO:0000256" key="6">
    <source>
        <dbReference type="ARBA" id="ARBA00023163"/>
    </source>
</evidence>
<dbReference type="Gene3D" id="1.10.10.60">
    <property type="entry name" value="Homeodomain-like"/>
    <property type="match status" value="2"/>
</dbReference>
<evidence type="ECO:0000313" key="9">
    <source>
        <dbReference type="Proteomes" id="UP000188597"/>
    </source>
</evidence>
<dbReference type="InterPro" id="IPR035451">
    <property type="entry name" value="Ada-like_dom_sf"/>
</dbReference>
<dbReference type="GO" id="GO:0043565">
    <property type="term" value="F:sequence-specific DNA binding"/>
    <property type="evidence" value="ECO:0007669"/>
    <property type="project" value="InterPro"/>
</dbReference>
<evidence type="ECO:0000256" key="3">
    <source>
        <dbReference type="ARBA" id="ARBA00023015"/>
    </source>
</evidence>
<keyword evidence="6" id="KW-0804">Transcription</keyword>
<comment type="cofactor">
    <cofactor evidence="1">
        <name>Zn(2+)</name>
        <dbReference type="ChEBI" id="CHEBI:29105"/>
    </cofactor>
</comment>
<dbReference type="PANTHER" id="PTHR43280">
    <property type="entry name" value="ARAC-FAMILY TRANSCRIPTIONAL REGULATOR"/>
    <property type="match status" value="1"/>
</dbReference>
<evidence type="ECO:0000256" key="4">
    <source>
        <dbReference type="ARBA" id="ARBA00023125"/>
    </source>
</evidence>
<dbReference type="GO" id="GO:0006281">
    <property type="term" value="P:DNA repair"/>
    <property type="evidence" value="ECO:0007669"/>
    <property type="project" value="InterPro"/>
</dbReference>
<dbReference type="Pfam" id="PF02805">
    <property type="entry name" value="Ada_Zn_binding"/>
    <property type="match status" value="1"/>
</dbReference>
<gene>
    <name evidence="8" type="ORF">UN64_11850</name>
</gene>
<dbReference type="PROSITE" id="PS01124">
    <property type="entry name" value="HTH_ARAC_FAMILY_2"/>
    <property type="match status" value="1"/>
</dbReference>
<dbReference type="GO" id="GO:0003700">
    <property type="term" value="F:DNA-binding transcription factor activity"/>
    <property type="evidence" value="ECO:0007669"/>
    <property type="project" value="InterPro"/>
</dbReference>
<dbReference type="SUPFAM" id="SSF46689">
    <property type="entry name" value="Homeodomain-like"/>
    <property type="match status" value="2"/>
</dbReference>
<dbReference type="Gene3D" id="3.40.10.10">
    <property type="entry name" value="DNA Methylphosphotriester Repair Domain"/>
    <property type="match status" value="1"/>
</dbReference>
<keyword evidence="3" id="KW-0805">Transcription regulation</keyword>
<keyword evidence="4" id="KW-0238">DNA-binding</keyword>
<evidence type="ECO:0000256" key="1">
    <source>
        <dbReference type="ARBA" id="ARBA00001947"/>
    </source>
</evidence>
<dbReference type="GO" id="GO:0008168">
    <property type="term" value="F:methyltransferase activity"/>
    <property type="evidence" value="ECO:0007669"/>
    <property type="project" value="UniProtKB-KW"/>
</dbReference>
<dbReference type="OrthoDB" id="9802228at2"/>